<evidence type="ECO:0000313" key="4">
    <source>
        <dbReference type="Proteomes" id="UP000245073"/>
    </source>
</evidence>
<dbReference type="RefSeq" id="WP_199229119.1">
    <property type="nucleotide sequence ID" value="NZ_QDKQ01000013.1"/>
</dbReference>
<accession>A0A2T9KD63</accession>
<name>A0A2T9KD63_9CAUL</name>
<feature type="domain" description="Prepilin type IV endopeptidase peptidase" evidence="2">
    <location>
        <begin position="46"/>
        <end position="149"/>
    </location>
</feature>
<feature type="non-terminal residue" evidence="3">
    <location>
        <position position="1"/>
    </location>
</feature>
<dbReference type="Gene3D" id="1.20.120.1220">
    <property type="match status" value="1"/>
</dbReference>
<feature type="transmembrane region" description="Helical" evidence="1">
    <location>
        <begin position="68"/>
        <end position="86"/>
    </location>
</feature>
<dbReference type="AlphaFoldDB" id="A0A2T9KD63"/>
<evidence type="ECO:0000256" key="1">
    <source>
        <dbReference type="SAM" id="Phobius"/>
    </source>
</evidence>
<keyword evidence="1" id="KW-0472">Membrane</keyword>
<dbReference type="GO" id="GO:0004190">
    <property type="term" value="F:aspartic-type endopeptidase activity"/>
    <property type="evidence" value="ECO:0007669"/>
    <property type="project" value="InterPro"/>
</dbReference>
<feature type="transmembrane region" description="Helical" evidence="1">
    <location>
        <begin position="92"/>
        <end position="112"/>
    </location>
</feature>
<feature type="transmembrane region" description="Helical" evidence="1">
    <location>
        <begin position="40"/>
        <end position="61"/>
    </location>
</feature>
<keyword evidence="4" id="KW-1185">Reference proteome</keyword>
<feature type="transmembrane region" description="Helical" evidence="1">
    <location>
        <begin position="124"/>
        <end position="146"/>
    </location>
</feature>
<gene>
    <name evidence="3" type="ORF">DDF67_01915</name>
</gene>
<dbReference type="Pfam" id="PF01478">
    <property type="entry name" value="Peptidase_A24"/>
    <property type="match status" value="1"/>
</dbReference>
<organism evidence="3 4">
    <name type="scientific">Caulobacter endophyticus</name>
    <dbReference type="NCBI Taxonomy" id="2172652"/>
    <lineage>
        <taxon>Bacteria</taxon>
        <taxon>Pseudomonadati</taxon>
        <taxon>Pseudomonadota</taxon>
        <taxon>Alphaproteobacteria</taxon>
        <taxon>Caulobacterales</taxon>
        <taxon>Caulobacteraceae</taxon>
        <taxon>Caulobacter</taxon>
    </lineage>
</organism>
<proteinExistence type="predicted"/>
<protein>
    <recommendedName>
        <fullName evidence="2">Prepilin type IV endopeptidase peptidase domain-containing protein</fullName>
    </recommendedName>
</protein>
<keyword evidence="1" id="KW-1133">Transmembrane helix</keyword>
<comment type="caution">
    <text evidence="3">The sequence shown here is derived from an EMBL/GenBank/DDBJ whole genome shotgun (WGS) entry which is preliminary data.</text>
</comment>
<feature type="transmembrane region" description="Helical" evidence="1">
    <location>
        <begin position="12"/>
        <end position="34"/>
    </location>
</feature>
<sequence length="188" mass="18304">GLRWAHAGPVSSGAWTPPLAACALSAAATFAAFALLAPTPAAVCALLALTLVCSGVADLAVRRLPDAATLVVAALAGGLAIARGGWAMAEGAVAAVVILTALVGLKLAFARAGKAALGWGDIKLAAALALWLGAAAPWGMALAGLLGLAHVALARPADGRIPFGPALAAGFWIIGLAVEAGWLGALLP</sequence>
<dbReference type="Proteomes" id="UP000245073">
    <property type="component" value="Unassembled WGS sequence"/>
</dbReference>
<evidence type="ECO:0000259" key="2">
    <source>
        <dbReference type="Pfam" id="PF01478"/>
    </source>
</evidence>
<reference evidence="3 4" key="1">
    <citation type="submission" date="2018-04" db="EMBL/GenBank/DDBJ databases">
        <title>The genome sequence of Caulobacter sp. 744.</title>
        <authorList>
            <person name="Gao J."/>
            <person name="Sun J."/>
        </authorList>
    </citation>
    <scope>NUCLEOTIDE SEQUENCE [LARGE SCALE GENOMIC DNA]</scope>
    <source>
        <strain evidence="3 4">774</strain>
    </source>
</reference>
<evidence type="ECO:0000313" key="3">
    <source>
        <dbReference type="EMBL" id="PVM93840.1"/>
    </source>
</evidence>
<feature type="transmembrane region" description="Helical" evidence="1">
    <location>
        <begin position="166"/>
        <end position="187"/>
    </location>
</feature>
<dbReference type="GO" id="GO:0016020">
    <property type="term" value="C:membrane"/>
    <property type="evidence" value="ECO:0007669"/>
    <property type="project" value="InterPro"/>
</dbReference>
<keyword evidence="1" id="KW-0812">Transmembrane</keyword>
<dbReference type="InterPro" id="IPR000045">
    <property type="entry name" value="Prepilin_IV_endopep_pep"/>
</dbReference>
<dbReference type="EMBL" id="QDKQ01000013">
    <property type="protein sequence ID" value="PVM93840.1"/>
    <property type="molecule type" value="Genomic_DNA"/>
</dbReference>